<reference evidence="7" key="1">
    <citation type="submission" date="2017-05" db="EMBL/GenBank/DDBJ databases">
        <authorList>
            <person name="Song R."/>
            <person name="Chenine A.L."/>
            <person name="Ruprecht R.M."/>
        </authorList>
    </citation>
    <scope>NUCLEOTIDE SEQUENCE</scope>
</reference>
<dbReference type="GO" id="GO:0016298">
    <property type="term" value="F:lipase activity"/>
    <property type="evidence" value="ECO:0007669"/>
    <property type="project" value="InterPro"/>
</dbReference>
<proteinExistence type="inferred from homology"/>
<feature type="signal peptide" evidence="5">
    <location>
        <begin position="1"/>
        <end position="28"/>
    </location>
</feature>
<sequence>MRQHNRSKLIHLLATVLVLIQQDMLVNGFCAMNKVNWKITGLDPAGPFFNGVHPLVRLGREDAEFVDVIHTNHAPNRFEGYGIKETVGHFDFYPNGGEDQTGCVTAVSSDPLTCSHSRAYELFTASIEEPECKFKSVQCENLGQVADGACGTCEDNCVSMGYYSVNKKDLAQKDSSIIFYLKTTGKDPYCLEKQNE</sequence>
<evidence type="ECO:0000256" key="4">
    <source>
        <dbReference type="RuleBase" id="RU004262"/>
    </source>
</evidence>
<evidence type="ECO:0000259" key="6">
    <source>
        <dbReference type="Pfam" id="PF00151"/>
    </source>
</evidence>
<dbReference type="EMBL" id="HAHE01000152">
    <property type="protein sequence ID" value="SNX34100.1"/>
    <property type="molecule type" value="Transcribed_RNA"/>
</dbReference>
<dbReference type="AlphaFoldDB" id="A0A2D0PBX2"/>
<dbReference type="Pfam" id="PF00151">
    <property type="entry name" value="Lipase"/>
    <property type="match status" value="1"/>
</dbReference>
<dbReference type="GO" id="GO:0005615">
    <property type="term" value="C:extracellular space"/>
    <property type="evidence" value="ECO:0007669"/>
    <property type="project" value="TreeGrafter"/>
</dbReference>
<keyword evidence="5" id="KW-0732">Signal</keyword>
<evidence type="ECO:0000313" key="7">
    <source>
        <dbReference type="EMBL" id="SNX34100.1"/>
    </source>
</evidence>
<evidence type="ECO:0000256" key="2">
    <source>
        <dbReference type="ARBA" id="ARBA00010701"/>
    </source>
</evidence>
<dbReference type="GO" id="GO:0016042">
    <property type="term" value="P:lipid catabolic process"/>
    <property type="evidence" value="ECO:0007669"/>
    <property type="project" value="TreeGrafter"/>
</dbReference>
<dbReference type="PANTHER" id="PTHR11610">
    <property type="entry name" value="LIPASE"/>
    <property type="match status" value="1"/>
</dbReference>
<dbReference type="PANTHER" id="PTHR11610:SF173">
    <property type="entry name" value="LIPASE DOMAIN-CONTAINING PROTEIN-RELATED"/>
    <property type="match status" value="1"/>
</dbReference>
<keyword evidence="3" id="KW-0964">Secreted</keyword>
<evidence type="ECO:0000256" key="5">
    <source>
        <dbReference type="SAM" id="SignalP"/>
    </source>
</evidence>
<dbReference type="InterPro" id="IPR029058">
    <property type="entry name" value="AB_hydrolase_fold"/>
</dbReference>
<protein>
    <submittedName>
        <fullName evidence="7">U1-Eretoxin-Ek1a_1</fullName>
    </submittedName>
</protein>
<evidence type="ECO:0000256" key="3">
    <source>
        <dbReference type="ARBA" id="ARBA00022525"/>
    </source>
</evidence>
<comment type="subcellular location">
    <subcellularLocation>
        <location evidence="1">Secreted</location>
    </subcellularLocation>
</comment>
<dbReference type="SUPFAM" id="SSF53474">
    <property type="entry name" value="alpha/beta-Hydrolases"/>
    <property type="match status" value="1"/>
</dbReference>
<feature type="domain" description="Lipase" evidence="6">
    <location>
        <begin position="38"/>
        <end position="189"/>
    </location>
</feature>
<dbReference type="Gene3D" id="3.40.50.1820">
    <property type="entry name" value="alpha/beta hydrolase"/>
    <property type="match status" value="1"/>
</dbReference>
<reference evidence="7" key="2">
    <citation type="submission" date="2017-10" db="EMBL/GenBank/DDBJ databases">
        <title>Unravelling the molecular evolution of spider venoms.</title>
        <authorList>
            <person name="Pineda S."/>
        </authorList>
    </citation>
    <scope>NUCLEOTIDE SEQUENCE</scope>
</reference>
<accession>A0A2D0PBX2</accession>
<dbReference type="InterPro" id="IPR000734">
    <property type="entry name" value="TAG_lipase"/>
</dbReference>
<feature type="chain" id="PRO_5012067579" evidence="5">
    <location>
        <begin position="29"/>
        <end position="196"/>
    </location>
</feature>
<organism evidence="7">
    <name type="scientific">Eresus cinnaberinus</name>
    <name type="common">Ladybird spider</name>
    <name type="synonym">Eresus kollari</name>
    <dbReference type="NCBI Taxonomy" id="175337"/>
    <lineage>
        <taxon>Eukaryota</taxon>
        <taxon>Metazoa</taxon>
        <taxon>Ecdysozoa</taxon>
        <taxon>Arthropoda</taxon>
        <taxon>Chelicerata</taxon>
        <taxon>Arachnida</taxon>
        <taxon>Araneae</taxon>
        <taxon>Araneomorphae</taxon>
        <taxon>Entelegynae</taxon>
        <taxon>Eresoidea</taxon>
        <taxon>Eresidae</taxon>
        <taxon>Eresus</taxon>
    </lineage>
</organism>
<name>A0A2D0PBX2_ERECI</name>
<evidence type="ECO:0000256" key="1">
    <source>
        <dbReference type="ARBA" id="ARBA00004613"/>
    </source>
</evidence>
<dbReference type="InterPro" id="IPR013818">
    <property type="entry name" value="Lipase"/>
</dbReference>
<comment type="similarity">
    <text evidence="2 4">Belongs to the AB hydrolase superfamily. Lipase family.</text>
</comment>